<dbReference type="GO" id="GO:0030681">
    <property type="term" value="C:multimeric ribonuclease P complex"/>
    <property type="evidence" value="ECO:0007669"/>
    <property type="project" value="TreeGrafter"/>
</dbReference>
<evidence type="ECO:0000256" key="4">
    <source>
        <dbReference type="ARBA" id="ARBA00023242"/>
    </source>
</evidence>
<accession>A0A2T0FD43</accession>
<dbReference type="InterPro" id="IPR016819">
    <property type="entry name" value="RNase_P/MRP_POP5"/>
</dbReference>
<comment type="catalytic activity">
    <reaction evidence="5">
        <text>Endonucleolytic cleavage of RNA, removing 5'-extranucleotides from tRNA precursor.</text>
        <dbReference type="EC" id="3.1.26.5"/>
    </reaction>
</comment>
<organism evidence="6 7">
    <name type="scientific">Wickerhamiella sorbophila</name>
    <dbReference type="NCBI Taxonomy" id="45607"/>
    <lineage>
        <taxon>Eukaryota</taxon>
        <taxon>Fungi</taxon>
        <taxon>Dikarya</taxon>
        <taxon>Ascomycota</taxon>
        <taxon>Saccharomycotina</taxon>
        <taxon>Dipodascomycetes</taxon>
        <taxon>Dipodascales</taxon>
        <taxon>Trichomonascaceae</taxon>
        <taxon>Wickerhamiella</taxon>
    </lineage>
</organism>
<dbReference type="InterPro" id="IPR002759">
    <property type="entry name" value="Pop5/Rpp14/Rnp2-like"/>
</dbReference>
<dbReference type="PIRSF" id="PIRSF023803">
    <property type="entry name" value="Ribonuclease_P_prd"/>
    <property type="match status" value="1"/>
</dbReference>
<comment type="similarity">
    <text evidence="2 5">Belongs to the eukaryotic/archaeal RNase P protein component 2 family.</text>
</comment>
<keyword evidence="7" id="KW-1185">Reference proteome</keyword>
<proteinExistence type="inferred from homology"/>
<keyword evidence="3 5" id="KW-0819">tRNA processing</keyword>
<evidence type="ECO:0000256" key="3">
    <source>
        <dbReference type="ARBA" id="ARBA00022694"/>
    </source>
</evidence>
<dbReference type="EMBL" id="NDIQ01000001">
    <property type="protein sequence ID" value="PRT52887.1"/>
    <property type="molecule type" value="Genomic_DNA"/>
</dbReference>
<keyword evidence="4" id="KW-0539">Nucleus</keyword>
<comment type="caution">
    <text evidence="6">The sequence shown here is derived from an EMBL/GenBank/DDBJ whole genome shotgun (WGS) entry which is preliminary data.</text>
</comment>
<evidence type="ECO:0000256" key="5">
    <source>
        <dbReference type="PIRNR" id="PIRNR023803"/>
    </source>
</evidence>
<sequence>MVRLKTRYLLFELLFPDSLDLAHPHESLRQTKSKIEYRKVADAFKQAVLEHSGEQGLGSVQSSLLVKYFSPATMTGVLRVSREYYRIVQASLSYITEIDNQRVIVKIAKVSGTIKKSQQAAIAKDKAYIDIIAADTASTIGYN</sequence>
<dbReference type="InterPro" id="IPR038085">
    <property type="entry name" value="Rnp2-like_sf"/>
</dbReference>
<dbReference type="GeneID" id="36514256"/>
<dbReference type="PANTHER" id="PTHR15441">
    <property type="entry name" value="RIBONUCLEASE P PROTEIN SUBUNIT P14"/>
    <property type="match status" value="1"/>
</dbReference>
<dbReference type="GO" id="GO:0001682">
    <property type="term" value="P:tRNA 5'-leader removal"/>
    <property type="evidence" value="ECO:0007669"/>
    <property type="project" value="InterPro"/>
</dbReference>
<comment type="function">
    <text evidence="5">Component of ribonuclease P, a protein complex that generates mature tRNA molecules by cleaving their 5'-ends.</text>
</comment>
<evidence type="ECO:0000256" key="2">
    <source>
        <dbReference type="ARBA" id="ARBA00010800"/>
    </source>
</evidence>
<comment type="subcellular location">
    <subcellularLocation>
        <location evidence="1">Nucleus</location>
    </subcellularLocation>
</comment>
<dbReference type="GO" id="GO:0033204">
    <property type="term" value="F:ribonuclease P RNA binding"/>
    <property type="evidence" value="ECO:0007669"/>
    <property type="project" value="InterPro"/>
</dbReference>
<dbReference type="GO" id="GO:0000172">
    <property type="term" value="C:ribonuclease MRP complex"/>
    <property type="evidence" value="ECO:0007669"/>
    <property type="project" value="TreeGrafter"/>
</dbReference>
<dbReference type="AlphaFoldDB" id="A0A2T0FD43"/>
<dbReference type="Pfam" id="PF01900">
    <property type="entry name" value="RNase_P_Rpp14"/>
    <property type="match status" value="1"/>
</dbReference>
<dbReference type="STRING" id="45607.A0A2T0FD43"/>
<name>A0A2T0FD43_9ASCO</name>
<dbReference type="GO" id="GO:0005730">
    <property type="term" value="C:nucleolus"/>
    <property type="evidence" value="ECO:0007669"/>
    <property type="project" value="TreeGrafter"/>
</dbReference>
<reference evidence="6 7" key="1">
    <citation type="submission" date="2017-04" db="EMBL/GenBank/DDBJ databases">
        <title>Genome sequencing of [Candida] sorbophila.</title>
        <authorList>
            <person name="Ahn J.O."/>
        </authorList>
    </citation>
    <scope>NUCLEOTIDE SEQUENCE [LARGE SCALE GENOMIC DNA]</scope>
    <source>
        <strain evidence="6 7">DS02</strain>
    </source>
</reference>
<gene>
    <name evidence="6" type="ORF">B9G98_00507</name>
</gene>
<evidence type="ECO:0000256" key="1">
    <source>
        <dbReference type="ARBA" id="ARBA00004123"/>
    </source>
</evidence>
<dbReference type="Gene3D" id="3.30.70.3250">
    <property type="entry name" value="Ribonuclease P, Pop5 subunit"/>
    <property type="match status" value="1"/>
</dbReference>
<dbReference type="PANTHER" id="PTHR15441:SF2">
    <property type="entry name" value="RIBONUCLEASE P_MRP PROTEIN SUBUNIT POP5"/>
    <property type="match status" value="1"/>
</dbReference>
<dbReference type="Proteomes" id="UP000238350">
    <property type="component" value="Unassembled WGS sequence"/>
</dbReference>
<dbReference type="OrthoDB" id="24745at2759"/>
<evidence type="ECO:0000313" key="7">
    <source>
        <dbReference type="Proteomes" id="UP000238350"/>
    </source>
</evidence>
<evidence type="ECO:0000313" key="6">
    <source>
        <dbReference type="EMBL" id="PRT52887.1"/>
    </source>
</evidence>
<dbReference type="SUPFAM" id="SSF160350">
    <property type="entry name" value="Rnp2-like"/>
    <property type="match status" value="1"/>
</dbReference>
<dbReference type="GO" id="GO:0004526">
    <property type="term" value="F:ribonuclease P activity"/>
    <property type="evidence" value="ECO:0007669"/>
    <property type="project" value="UniProtKB-EC"/>
</dbReference>
<dbReference type="RefSeq" id="XP_024662833.1">
    <property type="nucleotide sequence ID" value="XM_024807065.1"/>
</dbReference>
<protein>
    <recommendedName>
        <fullName evidence="5">Ribonuclease P/MRP protein subunit POP5</fullName>
        <ecNumber evidence="5">3.1.26.5</ecNumber>
    </recommendedName>
</protein>
<dbReference type="EC" id="3.1.26.5" evidence="5"/>